<dbReference type="OrthoDB" id="2145995at2"/>
<dbReference type="RefSeq" id="WP_027698721.1">
    <property type="nucleotide sequence ID" value="NZ_DF820487.1"/>
</dbReference>
<dbReference type="EMBL" id="DF820487">
    <property type="protein sequence ID" value="GAK30628.1"/>
    <property type="molecule type" value="Genomic_DNA"/>
</dbReference>
<gene>
    <name evidence="2" type="ORF">WOSG25_040680</name>
</gene>
<feature type="transmembrane region" description="Helical" evidence="1">
    <location>
        <begin position="63"/>
        <end position="81"/>
    </location>
</feature>
<feature type="transmembrane region" description="Helical" evidence="1">
    <location>
        <begin position="7"/>
        <end position="27"/>
    </location>
</feature>
<organism evidence="2 3">
    <name type="scientific">Weissella oryzae (strain DSM 25784 / JCM 18191 / LMG 30913 / SG25)</name>
    <dbReference type="NCBI Taxonomy" id="1329250"/>
    <lineage>
        <taxon>Bacteria</taxon>
        <taxon>Bacillati</taxon>
        <taxon>Bacillota</taxon>
        <taxon>Bacilli</taxon>
        <taxon>Lactobacillales</taxon>
        <taxon>Lactobacillaceae</taxon>
        <taxon>Weissella</taxon>
    </lineage>
</organism>
<accession>A0A069CTQ5</accession>
<protein>
    <submittedName>
        <fullName evidence="2">Uncharacterized protein</fullName>
    </submittedName>
</protein>
<feature type="transmembrane region" description="Helical" evidence="1">
    <location>
        <begin position="39"/>
        <end position="56"/>
    </location>
</feature>
<feature type="transmembrane region" description="Helical" evidence="1">
    <location>
        <begin position="87"/>
        <end position="105"/>
    </location>
</feature>
<evidence type="ECO:0000313" key="2">
    <source>
        <dbReference type="EMBL" id="GAK30628.1"/>
    </source>
</evidence>
<dbReference type="STRING" id="1329250.WOSG25_040680"/>
<dbReference type="eggNOG" id="ENOG50308H5">
    <property type="taxonomic scope" value="Bacteria"/>
</dbReference>
<keyword evidence="1" id="KW-1133">Transmembrane helix</keyword>
<dbReference type="Proteomes" id="UP000030643">
    <property type="component" value="Unassembled WGS sequence"/>
</dbReference>
<dbReference type="AlphaFoldDB" id="A0A069CTQ5"/>
<keyword evidence="1" id="KW-0472">Membrane</keyword>
<proteinExistence type="predicted"/>
<keyword evidence="3" id="KW-1185">Reference proteome</keyword>
<name>A0A069CTQ5_WEIOS</name>
<evidence type="ECO:0000256" key="1">
    <source>
        <dbReference type="SAM" id="Phobius"/>
    </source>
</evidence>
<reference evidence="3" key="1">
    <citation type="journal article" date="2014" name="Genome Announc.">
        <title>Draft genome sequence of Weissella oryzae SG25T, isolated from fermented rice grains.</title>
        <authorList>
            <person name="Tanizawa Y."/>
            <person name="Fujisawa T."/>
            <person name="Mochizuki T."/>
            <person name="Kaminuma E."/>
            <person name="Suzuki Y."/>
            <person name="Nakamura Y."/>
            <person name="Tohno M."/>
        </authorList>
    </citation>
    <scope>NUCLEOTIDE SEQUENCE [LARGE SCALE GENOMIC DNA]</scope>
    <source>
        <strain evidence="3">DSM 25784 / JCM 18191 / LMG 30913 / SG25</strain>
    </source>
</reference>
<evidence type="ECO:0000313" key="3">
    <source>
        <dbReference type="Proteomes" id="UP000030643"/>
    </source>
</evidence>
<keyword evidence="1" id="KW-0812">Transmembrane</keyword>
<sequence>MKRLKEGFAWHFWIWLPVLAFVLPYLIDKTHLVSNNFKIIGLMFIINSIYSAYTGFYLRAHGAFWYLLVLWPLAIALATWLGLFVVLYGYFFALLYLVISIFTYTHGQTDDLDYSDQIPVDGGFKGDR</sequence>